<evidence type="ECO:0000313" key="2">
    <source>
        <dbReference type="Proteomes" id="UP001596500"/>
    </source>
</evidence>
<dbReference type="RefSeq" id="WP_379864363.1">
    <property type="nucleotide sequence ID" value="NZ_JBHTBW010000020.1"/>
</dbReference>
<proteinExistence type="predicted"/>
<dbReference type="EMBL" id="JBHTBW010000020">
    <property type="protein sequence ID" value="MFC7441068.1"/>
    <property type="molecule type" value="Genomic_DNA"/>
</dbReference>
<keyword evidence="2" id="KW-1185">Reference proteome</keyword>
<dbReference type="Proteomes" id="UP001596500">
    <property type="component" value="Unassembled WGS sequence"/>
</dbReference>
<reference evidence="2" key="1">
    <citation type="journal article" date="2019" name="Int. J. Syst. Evol. Microbiol.">
        <title>The Global Catalogue of Microorganisms (GCM) 10K type strain sequencing project: providing services to taxonomists for standard genome sequencing and annotation.</title>
        <authorList>
            <consortium name="The Broad Institute Genomics Platform"/>
            <consortium name="The Broad Institute Genome Sequencing Center for Infectious Disease"/>
            <person name="Wu L."/>
            <person name="Ma J."/>
        </authorList>
    </citation>
    <scope>NUCLEOTIDE SEQUENCE [LARGE SCALE GENOMIC DNA]</scope>
    <source>
        <strain evidence="2">CGMCC 1.12942</strain>
    </source>
</reference>
<organism evidence="1 2">
    <name type="scientific">Laceyella putida</name>
    <dbReference type="NCBI Taxonomy" id="110101"/>
    <lineage>
        <taxon>Bacteria</taxon>
        <taxon>Bacillati</taxon>
        <taxon>Bacillota</taxon>
        <taxon>Bacilli</taxon>
        <taxon>Bacillales</taxon>
        <taxon>Thermoactinomycetaceae</taxon>
        <taxon>Laceyella</taxon>
    </lineage>
</organism>
<gene>
    <name evidence="1" type="ORF">ACFQNG_07855</name>
</gene>
<protein>
    <submittedName>
        <fullName evidence="1">Uncharacterized protein</fullName>
    </submittedName>
</protein>
<accession>A0ABW2RJI7</accession>
<name>A0ABW2RJI7_9BACL</name>
<evidence type="ECO:0000313" key="1">
    <source>
        <dbReference type="EMBL" id="MFC7441068.1"/>
    </source>
</evidence>
<sequence length="83" mass="9804">MSVWLATAIRRVNGKIIGPPPKDEQDPGYVDETYPGYLMYVPCGRQHDQGESWTEVYKQEVWYFDWVLKRKGMVNSKHLRMAR</sequence>
<comment type="caution">
    <text evidence="1">The sequence shown here is derived from an EMBL/GenBank/DDBJ whole genome shotgun (WGS) entry which is preliminary data.</text>
</comment>